<reference evidence="3 4" key="1">
    <citation type="submission" date="2022-04" db="EMBL/GenBank/DDBJ databases">
        <title>Positive selection, recombination, and allopatry shape intraspecific diversity of widespread and dominant cyanobacteria.</title>
        <authorList>
            <person name="Wei J."/>
            <person name="Shu W."/>
            <person name="Hu C."/>
        </authorList>
    </citation>
    <scope>NUCLEOTIDE SEQUENCE [LARGE SCALE GENOMIC DNA]</scope>
    <source>
        <strain evidence="3 4">GB2-A5</strain>
    </source>
</reference>
<evidence type="ECO:0000313" key="4">
    <source>
        <dbReference type="Proteomes" id="UP001442494"/>
    </source>
</evidence>
<organism evidence="3 4">
    <name type="scientific">Funiculus sociatus GB2-A5</name>
    <dbReference type="NCBI Taxonomy" id="2933946"/>
    <lineage>
        <taxon>Bacteria</taxon>
        <taxon>Bacillati</taxon>
        <taxon>Cyanobacteriota</taxon>
        <taxon>Cyanophyceae</taxon>
        <taxon>Coleofasciculales</taxon>
        <taxon>Coleofasciculaceae</taxon>
        <taxon>Funiculus</taxon>
    </lineage>
</organism>
<feature type="domain" description="Histidine kinase/HSP90-like ATPase" evidence="2">
    <location>
        <begin position="13"/>
        <end position="136"/>
    </location>
</feature>
<keyword evidence="4" id="KW-1185">Reference proteome</keyword>
<dbReference type="Pfam" id="PF13581">
    <property type="entry name" value="HATPase_c_2"/>
    <property type="match status" value="1"/>
</dbReference>
<keyword evidence="1" id="KW-0808">Transferase</keyword>
<keyword evidence="1" id="KW-0723">Serine/threonine-protein kinase</keyword>
<protein>
    <submittedName>
        <fullName evidence="3">ATP-binding protein</fullName>
    </submittedName>
</protein>
<proteinExistence type="predicted"/>
<gene>
    <name evidence="3" type="ORF">NDI37_01980</name>
</gene>
<sequence>MNEIKKICLQVTTDLKALDSVLSGFESINQPFIPKKVWLQCQLALAEGFTNAVRHAHKGKPSDVPIDIEVTLFAERLEIRIWDEGPPFDLEKRLKTLPEVANKESGGGRGIAILHKIADSLSYSRTIDNRNCLFIVKHFSSCFEPK</sequence>
<dbReference type="InterPro" id="IPR036890">
    <property type="entry name" value="HATPase_C_sf"/>
</dbReference>
<evidence type="ECO:0000256" key="1">
    <source>
        <dbReference type="ARBA" id="ARBA00022527"/>
    </source>
</evidence>
<keyword evidence="3" id="KW-0067">ATP-binding</keyword>
<dbReference type="InterPro" id="IPR003594">
    <property type="entry name" value="HATPase_dom"/>
</dbReference>
<dbReference type="CDD" id="cd16936">
    <property type="entry name" value="HATPase_RsbW-like"/>
    <property type="match status" value="1"/>
</dbReference>
<dbReference type="InterPro" id="IPR050267">
    <property type="entry name" value="Anti-sigma-factor_SerPK"/>
</dbReference>
<keyword evidence="1" id="KW-0418">Kinase</keyword>
<name>A0ABV0JIG5_9CYAN</name>
<dbReference type="PANTHER" id="PTHR35526:SF3">
    <property type="entry name" value="ANTI-SIGMA-F FACTOR RSBW"/>
    <property type="match status" value="1"/>
</dbReference>
<comment type="caution">
    <text evidence="3">The sequence shown here is derived from an EMBL/GenBank/DDBJ whole genome shotgun (WGS) entry which is preliminary data.</text>
</comment>
<dbReference type="SUPFAM" id="SSF55874">
    <property type="entry name" value="ATPase domain of HSP90 chaperone/DNA topoisomerase II/histidine kinase"/>
    <property type="match status" value="1"/>
</dbReference>
<evidence type="ECO:0000313" key="3">
    <source>
        <dbReference type="EMBL" id="MEP0863234.1"/>
    </source>
</evidence>
<dbReference type="Gene3D" id="3.30.565.10">
    <property type="entry name" value="Histidine kinase-like ATPase, C-terminal domain"/>
    <property type="match status" value="1"/>
</dbReference>
<dbReference type="GO" id="GO:0005524">
    <property type="term" value="F:ATP binding"/>
    <property type="evidence" value="ECO:0007669"/>
    <property type="project" value="UniProtKB-KW"/>
</dbReference>
<evidence type="ECO:0000259" key="2">
    <source>
        <dbReference type="Pfam" id="PF13581"/>
    </source>
</evidence>
<dbReference type="Proteomes" id="UP001442494">
    <property type="component" value="Unassembled WGS sequence"/>
</dbReference>
<dbReference type="EMBL" id="JAMPKK010000002">
    <property type="protein sequence ID" value="MEP0863234.1"/>
    <property type="molecule type" value="Genomic_DNA"/>
</dbReference>
<keyword evidence="3" id="KW-0547">Nucleotide-binding</keyword>
<dbReference type="RefSeq" id="WP_190427956.1">
    <property type="nucleotide sequence ID" value="NZ_JAMPKK010000002.1"/>
</dbReference>
<dbReference type="PANTHER" id="PTHR35526">
    <property type="entry name" value="ANTI-SIGMA-F FACTOR RSBW-RELATED"/>
    <property type="match status" value="1"/>
</dbReference>
<accession>A0ABV0JIG5</accession>